<proteinExistence type="predicted"/>
<dbReference type="EMBL" id="CP002098">
    <property type="protein sequence ID" value="ADM27966.1"/>
    <property type="molecule type" value="Genomic_DNA"/>
</dbReference>
<dbReference type="HOGENOM" id="CLU_073252_0_0_2"/>
<protein>
    <submittedName>
        <fullName evidence="1">Uncharacterized protein</fullName>
    </submittedName>
</protein>
<dbReference type="AlphaFoldDB" id="E0SP20"/>
<dbReference type="Proteomes" id="UP000001304">
    <property type="component" value="Chromosome"/>
</dbReference>
<sequence length="331" mass="35707">MILVLVLVMLSNVLVPAITPAIASTGTTDAVLLKRVVVVSIDEKGKLLLNITWINQTIEFGNGTCGGNYSCACISGGTCPAIPYSVDINVIYNVSEKEESLELLKAVVYNESFSYSFYVLVYRAERNQYNVSVVTEIMPINVTYLFITAVNIAPRDDKAQPVADAVFLVNKTTLADHYRLLGDVLNEIRKNDTTSLIWNKVKIELNNLAKRVEKDLADYNVVGIGIATAMNGVTVCAFPLGVLITFECLDPRAPINVVVAVCCGSLYSIVVTCAFTCIGSLGIGCIGCIVGGALAAWAAMGGCYGYCPAMEVCLKVPWIFGWITVVCARLR</sequence>
<keyword evidence="2" id="KW-1185">Reference proteome</keyword>
<organism evidence="1 2">
    <name type="scientific">Ignisphaera aggregans (strain DSM 17230 / JCM 13409 / AQ1.S1)</name>
    <dbReference type="NCBI Taxonomy" id="583356"/>
    <lineage>
        <taxon>Archaea</taxon>
        <taxon>Thermoproteota</taxon>
        <taxon>Thermoprotei</taxon>
        <taxon>Desulfurococcales</taxon>
        <taxon>Desulfurococcaceae</taxon>
        <taxon>Ignisphaera</taxon>
    </lineage>
</organism>
<evidence type="ECO:0000313" key="2">
    <source>
        <dbReference type="Proteomes" id="UP000001304"/>
    </source>
</evidence>
<reference evidence="1 2" key="1">
    <citation type="journal article" date="2010" name="Stand. Genomic Sci.">
        <title>Complete genome sequence of Ignisphaera aggregans type strain (AQ1.S1).</title>
        <authorList>
            <person name="Goker M."/>
            <person name="Held B."/>
            <person name="Lapidus A."/>
            <person name="Nolan M."/>
            <person name="Spring S."/>
            <person name="Yasawong M."/>
            <person name="Lucas S."/>
            <person name="Glavina Del Rio T."/>
            <person name="Tice H."/>
            <person name="Cheng J.F."/>
            <person name="Goodwin L."/>
            <person name="Tapia R."/>
            <person name="Pitluck S."/>
            <person name="Liolios K."/>
            <person name="Ivanova N."/>
            <person name="Mavromatis K."/>
            <person name="Mikhailova N."/>
            <person name="Pati A."/>
            <person name="Chen A."/>
            <person name="Palaniappan K."/>
            <person name="Brambilla E."/>
            <person name="Land M."/>
            <person name="Hauser L."/>
            <person name="Chang Y.J."/>
            <person name="Jeffries C.D."/>
            <person name="Brettin T."/>
            <person name="Detter J.C."/>
            <person name="Han C."/>
            <person name="Rohde M."/>
            <person name="Sikorski J."/>
            <person name="Woyke T."/>
            <person name="Bristow J."/>
            <person name="Eisen J.A."/>
            <person name="Markowitz V."/>
            <person name="Hugenholtz P."/>
            <person name="Kyrpides N.C."/>
            <person name="Klenk H.P."/>
        </authorList>
    </citation>
    <scope>NUCLEOTIDE SEQUENCE [LARGE SCALE GENOMIC DNA]</scope>
    <source>
        <strain evidence="2">DSM 17230 / JCM 13409 / AQ1.S1</strain>
    </source>
</reference>
<name>E0SP20_IGNAA</name>
<accession>E0SP20</accession>
<dbReference type="BioCyc" id="IAGG583356:GHAH-1136-MONOMER"/>
<evidence type="ECO:0000313" key="1">
    <source>
        <dbReference type="EMBL" id="ADM27966.1"/>
    </source>
</evidence>
<dbReference type="KEGG" id="iag:Igag_1160"/>
<gene>
    <name evidence="1" type="ordered locus">Igag_1160</name>
</gene>